<dbReference type="GO" id="GO:0005819">
    <property type="term" value="C:spindle"/>
    <property type="evidence" value="ECO:0007669"/>
    <property type="project" value="TreeGrafter"/>
</dbReference>
<keyword evidence="3" id="KW-0175">Coiled coil</keyword>
<evidence type="ECO:0000313" key="5">
    <source>
        <dbReference type="Proteomes" id="UP000734854"/>
    </source>
</evidence>
<organism evidence="4 5">
    <name type="scientific">Zingiber officinale</name>
    <name type="common">Ginger</name>
    <name type="synonym">Amomum zingiber</name>
    <dbReference type="NCBI Taxonomy" id="94328"/>
    <lineage>
        <taxon>Eukaryota</taxon>
        <taxon>Viridiplantae</taxon>
        <taxon>Streptophyta</taxon>
        <taxon>Embryophyta</taxon>
        <taxon>Tracheophyta</taxon>
        <taxon>Spermatophyta</taxon>
        <taxon>Magnoliopsida</taxon>
        <taxon>Liliopsida</taxon>
        <taxon>Zingiberales</taxon>
        <taxon>Zingiberaceae</taxon>
        <taxon>Zingiber</taxon>
    </lineage>
</organism>
<keyword evidence="2" id="KW-0493">Microtubule</keyword>
<comment type="caution">
    <text evidence="4">The sequence shown here is derived from an EMBL/GenBank/DDBJ whole genome shotgun (WGS) entry which is preliminary data.</text>
</comment>
<protein>
    <recommendedName>
        <fullName evidence="6">65-kDa microtubule-associated protein 3</fullName>
    </recommendedName>
</protein>
<gene>
    <name evidence="4" type="ORF">ZIOFF_069944</name>
</gene>
<accession>A0A8J5C4U2</accession>
<dbReference type="Gene3D" id="1.20.58.1520">
    <property type="match status" value="1"/>
</dbReference>
<dbReference type="Proteomes" id="UP000734854">
    <property type="component" value="Unassembled WGS sequence"/>
</dbReference>
<reference evidence="4 5" key="1">
    <citation type="submission" date="2020-08" db="EMBL/GenBank/DDBJ databases">
        <title>Plant Genome Project.</title>
        <authorList>
            <person name="Zhang R.-G."/>
        </authorList>
    </citation>
    <scope>NUCLEOTIDE SEQUENCE [LARGE SCALE GENOMIC DNA]</scope>
    <source>
        <tissue evidence="4">Rhizome</tissue>
    </source>
</reference>
<name>A0A8J5C4U2_ZINOF</name>
<feature type="coiled-coil region" evidence="3">
    <location>
        <begin position="296"/>
        <end position="331"/>
    </location>
</feature>
<evidence type="ECO:0000256" key="1">
    <source>
        <dbReference type="ARBA" id="ARBA00006187"/>
    </source>
</evidence>
<dbReference type="GO" id="GO:0000226">
    <property type="term" value="P:microtubule cytoskeleton organization"/>
    <property type="evidence" value="ECO:0007669"/>
    <property type="project" value="InterPro"/>
</dbReference>
<dbReference type="InterPro" id="IPR007145">
    <property type="entry name" value="MAP65_Ase1_PRC1"/>
</dbReference>
<sequence>MTCSSTDQPSQLETACGSLLNELQIIWDEVGESDTEKDKMLVELEQECLKIYRSKVDEANRCRAQLRRAIADSEAEVSAICSAMGELPVHTRQPAQRAGSLKEELKSITLQLDEMRMRKDEKLKNFLHVMEQLRSISIEIMPNECSPSKLVVDESDLSTRKLQEMCSHLELLQEQKNDQLKQIMDRLSTLNSLCSVLGADVKETLRSIDPSFYESEASKSVSNVTMEMLALTIGRLRETKLERMQKVQDLASTMLELWNLMDTPIEEQRRFHNVTRNIAASEEEITEAKSLSEDFLSSVEAEVSRLEQLKASKMKELISKKRTELEELRLRAHLVIDSELSAIESGAMDSCSVLEQIKERITAAKEEAFSRKDILERVEKWSTACEEEAWLEEYDRDENRYNAGRGAHLMLKRAEKARALVIKIPAMVDTLTAKVTQWEKGTSMGFMYDGVSIASMIFWCR</sequence>
<keyword evidence="5" id="KW-1185">Reference proteome</keyword>
<dbReference type="PANTHER" id="PTHR19321:SF7">
    <property type="entry name" value="65-KDA MICROTUBULE-ASSOCIATED PROTEIN 3"/>
    <property type="match status" value="1"/>
</dbReference>
<comment type="similarity">
    <text evidence="1">Belongs to the MAP65/ASE1 family.</text>
</comment>
<dbReference type="GO" id="GO:0005874">
    <property type="term" value="C:microtubule"/>
    <property type="evidence" value="ECO:0007669"/>
    <property type="project" value="UniProtKB-KW"/>
</dbReference>
<dbReference type="EMBL" id="JACMSC010000020">
    <property type="protein sequence ID" value="KAG6472480.1"/>
    <property type="molecule type" value="Genomic_DNA"/>
</dbReference>
<dbReference type="GO" id="GO:0005737">
    <property type="term" value="C:cytoplasm"/>
    <property type="evidence" value="ECO:0007669"/>
    <property type="project" value="TreeGrafter"/>
</dbReference>
<feature type="coiled-coil region" evidence="3">
    <location>
        <begin position="56"/>
        <end position="118"/>
    </location>
</feature>
<evidence type="ECO:0008006" key="6">
    <source>
        <dbReference type="Google" id="ProtNLM"/>
    </source>
</evidence>
<dbReference type="AlphaFoldDB" id="A0A8J5C4U2"/>
<proteinExistence type="inferred from homology"/>
<dbReference type="PANTHER" id="PTHR19321">
    <property type="entry name" value="PROTEIN REGULATOR OF CYTOKINESIS 1 PRC1-RELATED"/>
    <property type="match status" value="1"/>
</dbReference>
<evidence type="ECO:0000256" key="2">
    <source>
        <dbReference type="ARBA" id="ARBA00022701"/>
    </source>
</evidence>
<evidence type="ECO:0000256" key="3">
    <source>
        <dbReference type="SAM" id="Coils"/>
    </source>
</evidence>
<evidence type="ECO:0000313" key="4">
    <source>
        <dbReference type="EMBL" id="KAG6472480.1"/>
    </source>
</evidence>
<dbReference type="GO" id="GO:0008017">
    <property type="term" value="F:microtubule binding"/>
    <property type="evidence" value="ECO:0007669"/>
    <property type="project" value="InterPro"/>
</dbReference>
<dbReference type="Pfam" id="PF03999">
    <property type="entry name" value="MAP65_ASE1"/>
    <property type="match status" value="1"/>
</dbReference>